<evidence type="ECO:0000313" key="2">
    <source>
        <dbReference type="EMBL" id="RVD78905.1"/>
    </source>
</evidence>
<keyword evidence="1" id="KW-1133">Transmembrane helix</keyword>
<keyword evidence="1" id="KW-0812">Transmembrane</keyword>
<accession>A0AA94ER52</accession>
<gene>
    <name evidence="2" type="ORF">A9HBioS_1408</name>
</gene>
<name>A0AA94ER52_9PSED</name>
<evidence type="ECO:0000313" key="3">
    <source>
        <dbReference type="Proteomes" id="UP000288002"/>
    </source>
</evidence>
<dbReference type="AlphaFoldDB" id="A0AA94ER52"/>
<protein>
    <submittedName>
        <fullName evidence="2">Uncharacterized protein</fullName>
    </submittedName>
</protein>
<keyword evidence="1" id="KW-0472">Membrane</keyword>
<dbReference type="EMBL" id="MKWS01000003">
    <property type="protein sequence ID" value="RVD78905.1"/>
    <property type="molecule type" value="Genomic_DNA"/>
</dbReference>
<feature type="transmembrane region" description="Helical" evidence="1">
    <location>
        <begin position="7"/>
        <end position="29"/>
    </location>
</feature>
<sequence>MRTFSTEIVYVTQIICIFGTLSVGLFWGMGLEGNYEIYTLVLAVIFITAALYGRCTKAEK</sequence>
<proteinExistence type="predicted"/>
<feature type="transmembrane region" description="Helical" evidence="1">
    <location>
        <begin position="35"/>
        <end position="53"/>
    </location>
</feature>
<dbReference type="Proteomes" id="UP000288002">
    <property type="component" value="Unassembled WGS sequence"/>
</dbReference>
<reference evidence="2 3" key="1">
    <citation type="submission" date="2016-10" db="EMBL/GenBank/DDBJ databases">
        <title>Search of new enzymes for the oxidation of sulfur compounds.</title>
        <authorList>
            <person name="Novo A."/>
            <person name="Moreira I.S."/>
            <person name="Castro P.M."/>
        </authorList>
    </citation>
    <scope>NUCLEOTIDE SEQUENCE [LARGE SCALE GENOMIC DNA]</scope>
    <source>
        <strain evidence="2 3">A9</strain>
    </source>
</reference>
<evidence type="ECO:0000256" key="1">
    <source>
        <dbReference type="SAM" id="Phobius"/>
    </source>
</evidence>
<comment type="caution">
    <text evidence="2">The sequence shown here is derived from an EMBL/GenBank/DDBJ whole genome shotgun (WGS) entry which is preliminary data.</text>
</comment>
<organism evidence="2 3">
    <name type="scientific">Pseudomonas koreensis</name>
    <dbReference type="NCBI Taxonomy" id="198620"/>
    <lineage>
        <taxon>Bacteria</taxon>
        <taxon>Pseudomonadati</taxon>
        <taxon>Pseudomonadota</taxon>
        <taxon>Gammaproteobacteria</taxon>
        <taxon>Pseudomonadales</taxon>
        <taxon>Pseudomonadaceae</taxon>
        <taxon>Pseudomonas</taxon>
    </lineage>
</organism>